<organism evidence="2 3">
    <name type="scientific">Pisolithus tinctorius Marx 270</name>
    <dbReference type="NCBI Taxonomy" id="870435"/>
    <lineage>
        <taxon>Eukaryota</taxon>
        <taxon>Fungi</taxon>
        <taxon>Dikarya</taxon>
        <taxon>Basidiomycota</taxon>
        <taxon>Agaricomycotina</taxon>
        <taxon>Agaricomycetes</taxon>
        <taxon>Agaricomycetidae</taxon>
        <taxon>Boletales</taxon>
        <taxon>Sclerodermatineae</taxon>
        <taxon>Pisolithaceae</taxon>
        <taxon>Pisolithus</taxon>
    </lineage>
</organism>
<accession>A0A0C3PRA1</accession>
<keyword evidence="1" id="KW-0472">Membrane</keyword>
<sequence>MSSVLSAWSSEHPDLDMTLAYHLDIAISIVIIIFALLNAPRALARFANHSERFCGHILRYVSLHDDPRIDPDANSKKCAVDIHTSSAGDDLTFNALPALPMQILQDTSGQEKLMHMRMLSSLVPPVAGILSCPVHEEYTIRHVLLMAGYTAMVFYCGFYKSNPFSHPSQAGWVITSQVPFVYMFATKNNIVGALVGAGYERLNYLH</sequence>
<dbReference type="AlphaFoldDB" id="A0A0C3PRA1"/>
<evidence type="ECO:0000313" key="2">
    <source>
        <dbReference type="EMBL" id="KIO11581.1"/>
    </source>
</evidence>
<dbReference type="HOGENOM" id="CLU_1332409_0_0_1"/>
<feature type="transmembrane region" description="Helical" evidence="1">
    <location>
        <begin position="20"/>
        <end position="39"/>
    </location>
</feature>
<dbReference type="STRING" id="870435.A0A0C3PRA1"/>
<dbReference type="Proteomes" id="UP000054217">
    <property type="component" value="Unassembled WGS sequence"/>
</dbReference>
<evidence type="ECO:0000256" key="1">
    <source>
        <dbReference type="SAM" id="Phobius"/>
    </source>
</evidence>
<keyword evidence="1" id="KW-1133">Transmembrane helix</keyword>
<name>A0A0C3PRA1_PISTI</name>
<gene>
    <name evidence="2" type="ORF">M404DRAFT_20237</name>
</gene>
<dbReference type="InParanoid" id="A0A0C3PRA1"/>
<dbReference type="EMBL" id="KN831949">
    <property type="protein sequence ID" value="KIO11581.1"/>
    <property type="molecule type" value="Genomic_DNA"/>
</dbReference>
<dbReference type="OrthoDB" id="17725at2759"/>
<reference evidence="2 3" key="1">
    <citation type="submission" date="2014-04" db="EMBL/GenBank/DDBJ databases">
        <authorList>
            <consortium name="DOE Joint Genome Institute"/>
            <person name="Kuo A."/>
            <person name="Kohler A."/>
            <person name="Costa M.D."/>
            <person name="Nagy L.G."/>
            <person name="Floudas D."/>
            <person name="Copeland A."/>
            <person name="Barry K.W."/>
            <person name="Cichocki N."/>
            <person name="Veneault-Fourrey C."/>
            <person name="LaButti K."/>
            <person name="Lindquist E.A."/>
            <person name="Lipzen A."/>
            <person name="Lundell T."/>
            <person name="Morin E."/>
            <person name="Murat C."/>
            <person name="Sun H."/>
            <person name="Tunlid A."/>
            <person name="Henrissat B."/>
            <person name="Grigoriev I.V."/>
            <person name="Hibbett D.S."/>
            <person name="Martin F."/>
            <person name="Nordberg H.P."/>
            <person name="Cantor M.N."/>
            <person name="Hua S.X."/>
        </authorList>
    </citation>
    <scope>NUCLEOTIDE SEQUENCE [LARGE SCALE GENOMIC DNA]</scope>
    <source>
        <strain evidence="2 3">Marx 270</strain>
    </source>
</reference>
<proteinExistence type="predicted"/>
<evidence type="ECO:0000313" key="3">
    <source>
        <dbReference type="Proteomes" id="UP000054217"/>
    </source>
</evidence>
<reference evidence="3" key="2">
    <citation type="submission" date="2015-01" db="EMBL/GenBank/DDBJ databases">
        <title>Evolutionary Origins and Diversification of the Mycorrhizal Mutualists.</title>
        <authorList>
            <consortium name="DOE Joint Genome Institute"/>
            <consortium name="Mycorrhizal Genomics Consortium"/>
            <person name="Kohler A."/>
            <person name="Kuo A."/>
            <person name="Nagy L.G."/>
            <person name="Floudas D."/>
            <person name="Copeland A."/>
            <person name="Barry K.W."/>
            <person name="Cichocki N."/>
            <person name="Veneault-Fourrey C."/>
            <person name="LaButti K."/>
            <person name="Lindquist E.A."/>
            <person name="Lipzen A."/>
            <person name="Lundell T."/>
            <person name="Morin E."/>
            <person name="Murat C."/>
            <person name="Riley R."/>
            <person name="Ohm R."/>
            <person name="Sun H."/>
            <person name="Tunlid A."/>
            <person name="Henrissat B."/>
            <person name="Grigoriev I.V."/>
            <person name="Hibbett D.S."/>
            <person name="Martin F."/>
        </authorList>
    </citation>
    <scope>NUCLEOTIDE SEQUENCE [LARGE SCALE GENOMIC DNA]</scope>
    <source>
        <strain evidence="3">Marx 270</strain>
    </source>
</reference>
<keyword evidence="3" id="KW-1185">Reference proteome</keyword>
<keyword evidence="1" id="KW-0812">Transmembrane</keyword>
<protein>
    <submittedName>
        <fullName evidence="2">Uncharacterized protein</fullName>
    </submittedName>
</protein>